<reference evidence="1" key="1">
    <citation type="journal article" date="2018" name="Environ. Microbiol.">
        <title>New archaeal viruses discovered by metagenomic analysis of viral communities in enrichment cultures.</title>
        <authorList>
            <person name="Liu Y."/>
            <person name="Brandt D."/>
            <person name="Ishino S."/>
            <person name="Ishino Y."/>
            <person name="Koonin E.V."/>
            <person name="Kalinowski J."/>
            <person name="Krupovic M."/>
            <person name="Prangishvili D."/>
        </authorList>
    </citation>
    <scope>NUCLEOTIDE SEQUENCE [LARGE SCALE GENOMIC DNA]</scope>
</reference>
<protein>
    <submittedName>
        <fullName evidence="1">Uncharacterized protein</fullName>
    </submittedName>
</protein>
<evidence type="ECO:0000313" key="1">
    <source>
        <dbReference type="EMBL" id="AZI75748.1"/>
    </source>
</evidence>
<dbReference type="Proteomes" id="UP000267912">
    <property type="component" value="Segment"/>
</dbReference>
<name>A0A3Q8Q3M8_9VIRU</name>
<sequence>MPKVQVLLQLAGKVEIDATYKNTINNSFINYLNQALQGQQPLIKSYQIYESINNVTVPATITKTTTELNQITITLQALLQNLQSNNVDLHLQAVLTNNSLVEIASVSTTVQVLLGKAVITWTIIININTFQSGILVNFFPLYQFLLNFFTNSTLLKQQAPQINVTPTPYAQNIQGLSFTIIYNNYQQGGNCPIVVMTLYYILLGNTVLSVEYGFICTPSPSLLNFFEFSLNIS</sequence>
<organism evidence="1">
    <name type="scientific">Sulfolobales Beppu filamentous phage 1</name>
    <dbReference type="NCBI Taxonomy" id="2493122"/>
    <lineage>
        <taxon>Viruses</taxon>
        <taxon>Adnaviria</taxon>
        <taxon>Zilligvirae</taxon>
        <taxon>Taleaviricota</taxon>
        <taxon>Tokiviricetes</taxon>
        <taxon>Ligamenvirales</taxon>
        <taxon>Lipothrixviridae</taxon>
        <taxon>Alphalipothrixvirus</taxon>
        <taxon>Alphalipothrixvirus beppuense</taxon>
    </lineage>
</organism>
<proteinExistence type="predicted"/>
<accession>A0A3Q8Q3M8</accession>
<dbReference type="EMBL" id="MK064562">
    <property type="protein sequence ID" value="AZI75748.1"/>
    <property type="molecule type" value="Genomic_DNA"/>
</dbReference>
<gene>
    <name evidence="1" type="ORF">SBFV1_gp47</name>
</gene>